<evidence type="ECO:0000313" key="1">
    <source>
        <dbReference type="EMBL" id="TFK68827.1"/>
    </source>
</evidence>
<keyword evidence="2" id="KW-1185">Reference proteome</keyword>
<proteinExistence type="predicted"/>
<organism evidence="1 2">
    <name type="scientific">Pluteus cervinus</name>
    <dbReference type="NCBI Taxonomy" id="181527"/>
    <lineage>
        <taxon>Eukaryota</taxon>
        <taxon>Fungi</taxon>
        <taxon>Dikarya</taxon>
        <taxon>Basidiomycota</taxon>
        <taxon>Agaricomycotina</taxon>
        <taxon>Agaricomycetes</taxon>
        <taxon>Agaricomycetidae</taxon>
        <taxon>Agaricales</taxon>
        <taxon>Pluteineae</taxon>
        <taxon>Pluteaceae</taxon>
        <taxon>Pluteus</taxon>
    </lineage>
</organism>
<sequence length="92" mass="10076">MINGKGELIHLVRDQSNDKWLATTASVGLVGIIACAKPGILAYFKVYANQTTLNENDVLNGLEKFHLLPYAMVPIDTPGQGYQVFLVSQIPM</sequence>
<accession>A0ACD3AV45</accession>
<name>A0ACD3AV45_9AGAR</name>
<dbReference type="Proteomes" id="UP000308600">
    <property type="component" value="Unassembled WGS sequence"/>
</dbReference>
<reference evidence="1 2" key="1">
    <citation type="journal article" date="2019" name="Nat. Ecol. Evol.">
        <title>Megaphylogeny resolves global patterns of mushroom evolution.</title>
        <authorList>
            <person name="Varga T."/>
            <person name="Krizsan K."/>
            <person name="Foldi C."/>
            <person name="Dima B."/>
            <person name="Sanchez-Garcia M."/>
            <person name="Sanchez-Ramirez S."/>
            <person name="Szollosi G.J."/>
            <person name="Szarkandi J.G."/>
            <person name="Papp V."/>
            <person name="Albert L."/>
            <person name="Andreopoulos W."/>
            <person name="Angelini C."/>
            <person name="Antonin V."/>
            <person name="Barry K.W."/>
            <person name="Bougher N.L."/>
            <person name="Buchanan P."/>
            <person name="Buyck B."/>
            <person name="Bense V."/>
            <person name="Catcheside P."/>
            <person name="Chovatia M."/>
            <person name="Cooper J."/>
            <person name="Damon W."/>
            <person name="Desjardin D."/>
            <person name="Finy P."/>
            <person name="Geml J."/>
            <person name="Haridas S."/>
            <person name="Hughes K."/>
            <person name="Justo A."/>
            <person name="Karasinski D."/>
            <person name="Kautmanova I."/>
            <person name="Kiss B."/>
            <person name="Kocsube S."/>
            <person name="Kotiranta H."/>
            <person name="LaButti K.M."/>
            <person name="Lechner B.E."/>
            <person name="Liimatainen K."/>
            <person name="Lipzen A."/>
            <person name="Lukacs Z."/>
            <person name="Mihaltcheva S."/>
            <person name="Morgado L.N."/>
            <person name="Niskanen T."/>
            <person name="Noordeloos M.E."/>
            <person name="Ohm R.A."/>
            <person name="Ortiz-Santana B."/>
            <person name="Ovrebo C."/>
            <person name="Racz N."/>
            <person name="Riley R."/>
            <person name="Savchenko A."/>
            <person name="Shiryaev A."/>
            <person name="Soop K."/>
            <person name="Spirin V."/>
            <person name="Szebenyi C."/>
            <person name="Tomsovsky M."/>
            <person name="Tulloss R.E."/>
            <person name="Uehling J."/>
            <person name="Grigoriev I.V."/>
            <person name="Vagvolgyi C."/>
            <person name="Papp T."/>
            <person name="Martin F.M."/>
            <person name="Miettinen O."/>
            <person name="Hibbett D.S."/>
            <person name="Nagy L.G."/>
        </authorList>
    </citation>
    <scope>NUCLEOTIDE SEQUENCE [LARGE SCALE GENOMIC DNA]</scope>
    <source>
        <strain evidence="1 2">NL-1719</strain>
    </source>
</reference>
<evidence type="ECO:0000313" key="2">
    <source>
        <dbReference type="Proteomes" id="UP000308600"/>
    </source>
</evidence>
<dbReference type="EMBL" id="ML208343">
    <property type="protein sequence ID" value="TFK68827.1"/>
    <property type="molecule type" value="Genomic_DNA"/>
</dbReference>
<gene>
    <name evidence="1" type="ORF">BDN72DRAFT_841300</name>
</gene>
<protein>
    <submittedName>
        <fullName evidence="1">Uncharacterized protein</fullName>
    </submittedName>
</protein>